<feature type="domain" description="Enoyl reductase (ER)" evidence="7">
    <location>
        <begin position="12"/>
        <end position="361"/>
    </location>
</feature>
<accession>A0A6A7KAC4</accession>
<dbReference type="GO" id="GO:0046294">
    <property type="term" value="P:formaldehyde catabolic process"/>
    <property type="evidence" value="ECO:0007669"/>
    <property type="project" value="TreeGrafter"/>
</dbReference>
<comment type="caution">
    <text evidence="8">The sequence shown here is derived from an EMBL/GenBank/DDBJ whole genome shotgun (WGS) entry which is preliminary data.</text>
</comment>
<keyword evidence="3 6" id="KW-0862">Zinc</keyword>
<comment type="cofactor">
    <cofactor evidence="1 6">
        <name>Zn(2+)</name>
        <dbReference type="ChEBI" id="CHEBI:29105"/>
    </cofactor>
</comment>
<dbReference type="Gene3D" id="3.40.50.720">
    <property type="entry name" value="NAD(P)-binding Rossmann-like Domain"/>
    <property type="match status" value="1"/>
</dbReference>
<evidence type="ECO:0000259" key="7">
    <source>
        <dbReference type="SMART" id="SM00829"/>
    </source>
</evidence>
<evidence type="ECO:0000313" key="9">
    <source>
        <dbReference type="Proteomes" id="UP000440004"/>
    </source>
</evidence>
<dbReference type="SUPFAM" id="SSF51735">
    <property type="entry name" value="NAD(P)-binding Rossmann-fold domains"/>
    <property type="match status" value="1"/>
</dbReference>
<dbReference type="Proteomes" id="UP000440004">
    <property type="component" value="Unassembled WGS sequence"/>
</dbReference>
<dbReference type="InterPro" id="IPR013154">
    <property type="entry name" value="ADH-like_N"/>
</dbReference>
<dbReference type="EMBL" id="WHNX01000018">
    <property type="protein sequence ID" value="MPW26458.1"/>
    <property type="molecule type" value="Genomic_DNA"/>
</dbReference>
<evidence type="ECO:0000256" key="2">
    <source>
        <dbReference type="ARBA" id="ARBA00022723"/>
    </source>
</evidence>
<keyword evidence="9" id="KW-1185">Reference proteome</keyword>
<gene>
    <name evidence="8" type="ORF">GC105_11720</name>
</gene>
<dbReference type="AlphaFoldDB" id="A0A6A7KAC4"/>
<dbReference type="GO" id="GO:0051903">
    <property type="term" value="F:S-(hydroxymethyl)glutathione dehydrogenase [NAD(P)+] activity"/>
    <property type="evidence" value="ECO:0007669"/>
    <property type="project" value="TreeGrafter"/>
</dbReference>
<evidence type="ECO:0000256" key="6">
    <source>
        <dbReference type="RuleBase" id="RU361277"/>
    </source>
</evidence>
<dbReference type="InterPro" id="IPR036291">
    <property type="entry name" value="NAD(P)-bd_dom_sf"/>
</dbReference>
<keyword evidence="4" id="KW-0560">Oxidoreductase</keyword>
<evidence type="ECO:0000256" key="5">
    <source>
        <dbReference type="ARBA" id="ARBA00023027"/>
    </source>
</evidence>
<dbReference type="InterPro" id="IPR013149">
    <property type="entry name" value="ADH-like_C"/>
</dbReference>
<evidence type="ECO:0000313" key="8">
    <source>
        <dbReference type="EMBL" id="MPW26458.1"/>
    </source>
</evidence>
<dbReference type="FunFam" id="3.40.50.720:FF:000003">
    <property type="entry name" value="S-(hydroxymethyl)glutathione dehydrogenase"/>
    <property type="match status" value="1"/>
</dbReference>
<organism evidence="8 9">
    <name type="scientific">Alkalibaculum sporogenes</name>
    <dbReference type="NCBI Taxonomy" id="2655001"/>
    <lineage>
        <taxon>Bacteria</taxon>
        <taxon>Bacillati</taxon>
        <taxon>Bacillota</taxon>
        <taxon>Clostridia</taxon>
        <taxon>Eubacteriales</taxon>
        <taxon>Eubacteriaceae</taxon>
        <taxon>Alkalibaculum</taxon>
    </lineage>
</organism>
<evidence type="ECO:0000256" key="3">
    <source>
        <dbReference type="ARBA" id="ARBA00022833"/>
    </source>
</evidence>
<dbReference type="Pfam" id="PF00107">
    <property type="entry name" value="ADH_zinc_N"/>
    <property type="match status" value="1"/>
</dbReference>
<dbReference type="CDD" id="cd08278">
    <property type="entry name" value="benzyl_alcohol_DH"/>
    <property type="match status" value="1"/>
</dbReference>
<dbReference type="GO" id="GO:0005829">
    <property type="term" value="C:cytosol"/>
    <property type="evidence" value="ECO:0007669"/>
    <property type="project" value="TreeGrafter"/>
</dbReference>
<dbReference type="RefSeq" id="WP_152804982.1">
    <property type="nucleotide sequence ID" value="NZ_WHNX01000018.1"/>
</dbReference>
<dbReference type="GO" id="GO:0008270">
    <property type="term" value="F:zinc ion binding"/>
    <property type="evidence" value="ECO:0007669"/>
    <property type="project" value="InterPro"/>
</dbReference>
<dbReference type="Gene3D" id="3.90.180.10">
    <property type="entry name" value="Medium-chain alcohol dehydrogenases, catalytic domain"/>
    <property type="match status" value="1"/>
</dbReference>
<keyword evidence="5" id="KW-0520">NAD</keyword>
<name>A0A6A7KAC4_9FIRM</name>
<dbReference type="PROSITE" id="PS00059">
    <property type="entry name" value="ADH_ZINC"/>
    <property type="match status" value="1"/>
</dbReference>
<protein>
    <submittedName>
        <fullName evidence="8">Zinc-binding dehydrogenase</fullName>
    </submittedName>
</protein>
<evidence type="ECO:0000256" key="1">
    <source>
        <dbReference type="ARBA" id="ARBA00001947"/>
    </source>
</evidence>
<proteinExistence type="inferred from homology"/>
<dbReference type="PANTHER" id="PTHR43880">
    <property type="entry name" value="ALCOHOL DEHYDROGENASE"/>
    <property type="match status" value="1"/>
</dbReference>
<keyword evidence="2 6" id="KW-0479">Metal-binding</keyword>
<dbReference type="InterPro" id="IPR011032">
    <property type="entry name" value="GroES-like_sf"/>
</dbReference>
<dbReference type="InterPro" id="IPR002328">
    <property type="entry name" value="ADH_Zn_CS"/>
</dbReference>
<comment type="similarity">
    <text evidence="6">Belongs to the zinc-containing alcohol dehydrogenase family.</text>
</comment>
<dbReference type="InterPro" id="IPR020843">
    <property type="entry name" value="ER"/>
</dbReference>
<evidence type="ECO:0000256" key="4">
    <source>
        <dbReference type="ARBA" id="ARBA00023002"/>
    </source>
</evidence>
<dbReference type="SMART" id="SM00829">
    <property type="entry name" value="PKS_ER"/>
    <property type="match status" value="1"/>
</dbReference>
<dbReference type="PANTHER" id="PTHR43880:SF12">
    <property type="entry name" value="ALCOHOL DEHYDROGENASE CLASS-3"/>
    <property type="match status" value="1"/>
</dbReference>
<reference evidence="8 9" key="1">
    <citation type="submission" date="2019-10" db="EMBL/GenBank/DDBJ databases">
        <title>Alkalibaculum tamaniensis sp.nov., a new alkaliphilic acetogen, isolated on methoxylated aromatics from a mud volcano.</title>
        <authorList>
            <person name="Khomyakova M.A."/>
            <person name="Merkel A.Y."/>
            <person name="Bonch-Osmolovskaya E.A."/>
            <person name="Slobodkin A.I."/>
        </authorList>
    </citation>
    <scope>NUCLEOTIDE SEQUENCE [LARGE SCALE GENOMIC DNA]</scope>
    <source>
        <strain evidence="8 9">M08DMB</strain>
    </source>
</reference>
<dbReference type="SUPFAM" id="SSF50129">
    <property type="entry name" value="GroES-like"/>
    <property type="match status" value="1"/>
</dbReference>
<sequence>MLIKGAVTHNKGDDFVIENIELASPKADEVLVKITACGVCHTDAVARDQLIPVPLAAVLGHEGSGVVVEVGSSVTTIKPGDHVVLSYSSCGYCENCLTGKPYSCLELNKLNFGGVMNDGTKRLKHGNKELSTFFGQSSFATYAVANERNVVSVDKDVDLKILGPLGCGFQTGAGTVLNGLKPEFGTSIAVFGCGSVGLTAIMGAKIAGCEKIIAVGGTPARLELAKELGATHIVNRKQVADVVEEIKRITNGGVNYTVETSAVPDIVNQALYALRSLGTCAIVGATGDVTINIQGALMGEGKSMVGYIEGNSVPQVFIPKLIKYFKKGLFPIDKLVKVYDLEEINVAFEDSHKGITVKPIIKM</sequence>
<dbReference type="Pfam" id="PF08240">
    <property type="entry name" value="ADH_N"/>
    <property type="match status" value="1"/>
</dbReference>